<dbReference type="STRING" id="405436.SAMN05444365_105157"/>
<organism evidence="2 3">
    <name type="scientific">Micromonospora pattaloongensis</name>
    <dbReference type="NCBI Taxonomy" id="405436"/>
    <lineage>
        <taxon>Bacteria</taxon>
        <taxon>Bacillati</taxon>
        <taxon>Actinomycetota</taxon>
        <taxon>Actinomycetes</taxon>
        <taxon>Micromonosporales</taxon>
        <taxon>Micromonosporaceae</taxon>
        <taxon>Micromonospora</taxon>
    </lineage>
</organism>
<dbReference type="Proteomes" id="UP000242415">
    <property type="component" value="Unassembled WGS sequence"/>
</dbReference>
<dbReference type="AlphaFoldDB" id="A0A1H3Q160"/>
<name>A0A1H3Q160_9ACTN</name>
<keyword evidence="3" id="KW-1185">Reference proteome</keyword>
<gene>
    <name evidence="2" type="ORF">SAMN05444365_105157</name>
</gene>
<sequence length="95" mass="10864">MAELPFDPDDPPDDPPEQVRQPMMWRLAVRLLRDHQGAPAGPAGDPVCRACGDPWPCRPHRIARRGLVAALRDPRGGRSGDWYRDPDRYRRRDDV</sequence>
<evidence type="ECO:0000313" key="3">
    <source>
        <dbReference type="Proteomes" id="UP000242415"/>
    </source>
</evidence>
<feature type="region of interest" description="Disordered" evidence="1">
    <location>
        <begin position="74"/>
        <end position="95"/>
    </location>
</feature>
<accession>A0A1H3Q160</accession>
<evidence type="ECO:0000313" key="2">
    <source>
        <dbReference type="EMBL" id="SDZ06980.1"/>
    </source>
</evidence>
<reference evidence="3" key="1">
    <citation type="submission" date="2016-10" db="EMBL/GenBank/DDBJ databases">
        <authorList>
            <person name="Varghese N."/>
            <person name="Submissions S."/>
        </authorList>
    </citation>
    <scope>NUCLEOTIDE SEQUENCE [LARGE SCALE GENOMIC DNA]</scope>
    <source>
        <strain evidence="3">DSM 45245</strain>
    </source>
</reference>
<protein>
    <submittedName>
        <fullName evidence="2">Uncharacterized protein</fullName>
    </submittedName>
</protein>
<evidence type="ECO:0000256" key="1">
    <source>
        <dbReference type="SAM" id="MobiDB-lite"/>
    </source>
</evidence>
<dbReference type="EMBL" id="FNPH01000005">
    <property type="protein sequence ID" value="SDZ06980.1"/>
    <property type="molecule type" value="Genomic_DNA"/>
</dbReference>
<proteinExistence type="predicted"/>
<dbReference type="RefSeq" id="WP_175543653.1">
    <property type="nucleotide sequence ID" value="NZ_FNPH01000005.1"/>
</dbReference>